<organism evidence="4 5">
    <name type="scientific">Datura stramonium</name>
    <name type="common">Jimsonweed</name>
    <name type="synonym">Common thornapple</name>
    <dbReference type="NCBI Taxonomy" id="4076"/>
    <lineage>
        <taxon>Eukaryota</taxon>
        <taxon>Viridiplantae</taxon>
        <taxon>Streptophyta</taxon>
        <taxon>Embryophyta</taxon>
        <taxon>Tracheophyta</taxon>
        <taxon>Spermatophyta</taxon>
        <taxon>Magnoliopsida</taxon>
        <taxon>eudicotyledons</taxon>
        <taxon>Gunneridae</taxon>
        <taxon>Pentapetalae</taxon>
        <taxon>asterids</taxon>
        <taxon>lamiids</taxon>
        <taxon>Solanales</taxon>
        <taxon>Solanaceae</taxon>
        <taxon>Solanoideae</taxon>
        <taxon>Datureae</taxon>
        <taxon>Datura</taxon>
    </lineage>
</organism>
<feature type="domain" description="DUF547" evidence="2">
    <location>
        <begin position="403"/>
        <end position="537"/>
    </location>
</feature>
<feature type="coiled-coil region" evidence="1">
    <location>
        <begin position="76"/>
        <end position="110"/>
    </location>
</feature>
<dbReference type="Proteomes" id="UP000823775">
    <property type="component" value="Unassembled WGS sequence"/>
</dbReference>
<evidence type="ECO:0008006" key="6">
    <source>
        <dbReference type="Google" id="ProtNLM"/>
    </source>
</evidence>
<feature type="domain" description="Ternary complex factor MIP1 leucine-zipper" evidence="3">
    <location>
        <begin position="26"/>
        <end position="106"/>
    </location>
</feature>
<evidence type="ECO:0000313" key="5">
    <source>
        <dbReference type="Proteomes" id="UP000823775"/>
    </source>
</evidence>
<dbReference type="Pfam" id="PF04784">
    <property type="entry name" value="DUF547"/>
    <property type="match status" value="1"/>
</dbReference>
<evidence type="ECO:0000259" key="3">
    <source>
        <dbReference type="Pfam" id="PF14389"/>
    </source>
</evidence>
<sequence>MANQQDLAVHFPAQIIRKKKNSTGGQQKKEELEKEVAELRKMLNHEQKVHEFLEKVYQRKDECSSFNIPNYLPPKMKELLGELAMVENEIAKLEGQISKIQCDVNKEKEINNIDHQESKSKQGLINNNNNKMKIQWSSLPPNPNKFKGLNDQKVPFETKALHFISKAIKGDYGLNDFRINNEKLLQPMKSSKVIVVDQEEENQFHQQVRTFGERISRKSGIIKTPSPLREPRNPTPRRERNAEIPKFMSTPMHELQGKIMQSPIPTEEDTIHRWTPNKLSENIMKCLVFIYIRLLRTSRAMELEKSGPIASRSSNFSLSFRAHEPNSKTTTLLIQQKDSRQQDPYGIFDSEESIPRDIGPYKNLVRFASTSMEPKCISNSNSIPLFQKLKLMMNSLQNVDLRLLNYQQKLAFWINMYNTCIMNGFLQHGLPSSSTPEKLLSLMNKATLNIGGNTINAHAIEHFILRKPVNSHAKEVNRKGEIKNDKESIVRELHGLESFDPNVMFALCCGTRSSPAVKIYTSDGVIGELEKSKLEYLQASLIVTSTKKIAMPELLLRNMHDFAQDLDSLVEWICHQLPTSGSLRKSIVDCFKGLHGGKTSTIVEKIPYDFEFQYLLSA</sequence>
<dbReference type="InterPro" id="IPR025757">
    <property type="entry name" value="MIP1_Leuzipper"/>
</dbReference>
<dbReference type="PANTHER" id="PTHR46248">
    <property type="entry name" value="EXPRESSED PROTEIN"/>
    <property type="match status" value="1"/>
</dbReference>
<dbReference type="Pfam" id="PF14389">
    <property type="entry name" value="Lzipper-MIP1"/>
    <property type="match status" value="1"/>
</dbReference>
<comment type="caution">
    <text evidence="4">The sequence shown here is derived from an EMBL/GenBank/DDBJ whole genome shotgun (WGS) entry which is preliminary data.</text>
</comment>
<dbReference type="InterPro" id="IPR006869">
    <property type="entry name" value="DUF547"/>
</dbReference>
<protein>
    <recommendedName>
        <fullName evidence="6">DUF547 domain-containing protein</fullName>
    </recommendedName>
</protein>
<evidence type="ECO:0000256" key="1">
    <source>
        <dbReference type="SAM" id="Coils"/>
    </source>
</evidence>
<evidence type="ECO:0000313" key="4">
    <source>
        <dbReference type="EMBL" id="MCD7446693.1"/>
    </source>
</evidence>
<proteinExistence type="predicted"/>
<reference evidence="4 5" key="1">
    <citation type="journal article" date="2021" name="BMC Genomics">
        <title>Datura genome reveals duplications of psychoactive alkaloid biosynthetic genes and high mutation rate following tissue culture.</title>
        <authorList>
            <person name="Rajewski A."/>
            <person name="Carter-House D."/>
            <person name="Stajich J."/>
            <person name="Litt A."/>
        </authorList>
    </citation>
    <scope>NUCLEOTIDE SEQUENCE [LARGE SCALE GENOMIC DNA]</scope>
    <source>
        <strain evidence="4">AR-01</strain>
    </source>
</reference>
<name>A0ABS8RIS5_DATST</name>
<evidence type="ECO:0000259" key="2">
    <source>
        <dbReference type="Pfam" id="PF04784"/>
    </source>
</evidence>
<feature type="coiled-coil region" evidence="1">
    <location>
        <begin position="22"/>
        <end position="49"/>
    </location>
</feature>
<keyword evidence="1" id="KW-0175">Coiled coil</keyword>
<dbReference type="EMBL" id="JACEIK010000019">
    <property type="protein sequence ID" value="MCD7446693.1"/>
    <property type="molecule type" value="Genomic_DNA"/>
</dbReference>
<gene>
    <name evidence="4" type="ORF">HAX54_014464</name>
</gene>
<keyword evidence="5" id="KW-1185">Reference proteome</keyword>
<dbReference type="PANTHER" id="PTHR46248:SF6">
    <property type="entry name" value="OS03G0859900 PROTEIN"/>
    <property type="match status" value="1"/>
</dbReference>
<accession>A0ABS8RIS5</accession>